<organism evidence="1 2">
    <name type="scientific">Pseudomonas fungipugnans</name>
    <dbReference type="NCBI Taxonomy" id="3024217"/>
    <lineage>
        <taxon>Bacteria</taxon>
        <taxon>Pseudomonadati</taxon>
        <taxon>Pseudomonadota</taxon>
        <taxon>Gammaproteobacteria</taxon>
        <taxon>Pseudomonadales</taxon>
        <taxon>Pseudomonadaceae</taxon>
        <taxon>Pseudomonas</taxon>
    </lineage>
</organism>
<dbReference type="Proteomes" id="UP001159100">
    <property type="component" value="Unassembled WGS sequence"/>
</dbReference>
<reference evidence="1 2" key="1">
    <citation type="submission" date="2023-02" db="EMBL/GenBank/DDBJ databases">
        <title>Pseudomonas chrutzelriedensis sp. nov., a potently antifungal strain isolated from moss.</title>
        <authorList>
            <person name="Schnyder A."/>
            <person name="Kalawong R."/>
            <person name="Eberl L."/>
            <person name="Agnoli K."/>
        </authorList>
    </citation>
    <scope>NUCLEOTIDE SEQUENCE [LARGE SCALE GENOMIC DNA]</scope>
    <source>
        <strain evidence="1 2">681</strain>
    </source>
</reference>
<gene>
    <name evidence="1" type="ORF">POF45_02670</name>
</gene>
<protein>
    <recommendedName>
        <fullName evidence="3">DUF2846 domain-containing protein</fullName>
    </recommendedName>
</protein>
<comment type="caution">
    <text evidence="1">The sequence shown here is derived from an EMBL/GenBank/DDBJ whole genome shotgun (WGS) entry which is preliminary data.</text>
</comment>
<dbReference type="EMBL" id="JARBWL010000001">
    <property type="protein sequence ID" value="MDI2590338.1"/>
    <property type="molecule type" value="Genomic_DNA"/>
</dbReference>
<dbReference type="PROSITE" id="PS51257">
    <property type="entry name" value="PROKAR_LIPOPROTEIN"/>
    <property type="match status" value="1"/>
</dbReference>
<keyword evidence="2" id="KW-1185">Reference proteome</keyword>
<evidence type="ECO:0000313" key="1">
    <source>
        <dbReference type="EMBL" id="MDI2590338.1"/>
    </source>
</evidence>
<proteinExistence type="predicted"/>
<accession>A0ABT6QHQ0</accession>
<name>A0ABT6QHQ0_9PSED</name>
<sequence>MRILIGTVAVMLLAGCSVKPISAENASPVSADRQYAFTDKNDVTLLVTRDQGWYQSGHTIDFLIDGTLAAKVRMGEVARFGLKAGSHIIAVSAGGLLVERELNAKSGETIRRRIPDGVTLDVTPTTF</sequence>
<dbReference type="RefSeq" id="WP_282314972.1">
    <property type="nucleotide sequence ID" value="NZ_JARBWL010000001.1"/>
</dbReference>
<evidence type="ECO:0000313" key="2">
    <source>
        <dbReference type="Proteomes" id="UP001159100"/>
    </source>
</evidence>
<evidence type="ECO:0008006" key="3">
    <source>
        <dbReference type="Google" id="ProtNLM"/>
    </source>
</evidence>